<dbReference type="EMBL" id="UYRR01036612">
    <property type="protein sequence ID" value="VDK67532.1"/>
    <property type="molecule type" value="Genomic_DNA"/>
</dbReference>
<dbReference type="OrthoDB" id="5877005at2759"/>
<evidence type="ECO:0000313" key="3">
    <source>
        <dbReference type="Proteomes" id="UP000267096"/>
    </source>
</evidence>
<evidence type="ECO:0000313" key="2">
    <source>
        <dbReference type="EMBL" id="VDK67532.1"/>
    </source>
</evidence>
<proteinExistence type="predicted"/>
<evidence type="ECO:0000256" key="1">
    <source>
        <dbReference type="SAM" id="Coils"/>
    </source>
</evidence>
<reference evidence="2 3" key="1">
    <citation type="submission" date="2018-11" db="EMBL/GenBank/DDBJ databases">
        <authorList>
            <consortium name="Pathogen Informatics"/>
        </authorList>
    </citation>
    <scope>NUCLEOTIDE SEQUENCE [LARGE SCALE GENOMIC DNA]</scope>
</reference>
<keyword evidence="1" id="KW-0175">Coiled coil</keyword>
<keyword evidence="3" id="KW-1185">Reference proteome</keyword>
<dbReference type="Proteomes" id="UP000267096">
    <property type="component" value="Unassembled WGS sequence"/>
</dbReference>
<feature type="coiled-coil region" evidence="1">
    <location>
        <begin position="40"/>
        <end position="144"/>
    </location>
</feature>
<name>A0A3P6RVL8_ANISI</name>
<protein>
    <submittedName>
        <fullName evidence="2">Uncharacterized protein</fullName>
    </submittedName>
</protein>
<sequence length="149" mass="17766">MAVQRVTSEWKGRVDYLDAEWTKRLQDSEEKATLAIAKVKAEMHNALEDKELEIQNIRTKYKQLESQGSDSQHQIDELKSTIEALENEKSDMVLKLSEAKQQGVKAIREDEERKRKEIVEEMERKRAEDQRNYEQKLEDELKKQVRLYW</sequence>
<dbReference type="AlphaFoldDB" id="A0A3P6RVL8"/>
<accession>A0A3P6RVL8</accession>
<organism evidence="2 3">
    <name type="scientific">Anisakis simplex</name>
    <name type="common">Herring worm</name>
    <dbReference type="NCBI Taxonomy" id="6269"/>
    <lineage>
        <taxon>Eukaryota</taxon>
        <taxon>Metazoa</taxon>
        <taxon>Ecdysozoa</taxon>
        <taxon>Nematoda</taxon>
        <taxon>Chromadorea</taxon>
        <taxon>Rhabditida</taxon>
        <taxon>Spirurina</taxon>
        <taxon>Ascaridomorpha</taxon>
        <taxon>Ascaridoidea</taxon>
        <taxon>Anisakidae</taxon>
        <taxon>Anisakis</taxon>
        <taxon>Anisakis simplex complex</taxon>
    </lineage>
</organism>
<gene>
    <name evidence="2" type="ORF">ASIM_LOCUS19097</name>
</gene>